<name>A0ABW0S3J1_9BURK</name>
<keyword evidence="3" id="KW-1185">Reference proteome</keyword>
<proteinExistence type="predicted"/>
<sequence>MSRRLKAAHTSGQALTEFLVVALALVPLFLLMPMIAKYQDLVHQTQMASRYVAFDASARNEWQNSWKDPGQLAGEVRRRFYSNPDAPIKTNDTAGNFDAHRNLFWRGPTDEPLIADFDKDVSISFGEARSASRPDGLKSAKDGDPFNKIGGTDVSTNIADQLSLKANGIFSGNVSVKLANTPDFLKSYQPFDKIDLAITRHTSLVVNGWDADSPGKVVERIDSKLLVPGSLLRPIASVSSCRA</sequence>
<evidence type="ECO:0008006" key="4">
    <source>
        <dbReference type="Google" id="ProtNLM"/>
    </source>
</evidence>
<dbReference type="Proteomes" id="UP001596086">
    <property type="component" value="Unassembled WGS sequence"/>
</dbReference>
<keyword evidence="1" id="KW-1133">Transmembrane helix</keyword>
<dbReference type="RefSeq" id="WP_379775754.1">
    <property type="nucleotide sequence ID" value="NZ_JBHSMZ010000024.1"/>
</dbReference>
<keyword evidence="1" id="KW-0812">Transmembrane</keyword>
<reference evidence="3" key="1">
    <citation type="journal article" date="2019" name="Int. J. Syst. Evol. Microbiol.">
        <title>The Global Catalogue of Microorganisms (GCM) 10K type strain sequencing project: providing services to taxonomists for standard genome sequencing and annotation.</title>
        <authorList>
            <consortium name="The Broad Institute Genomics Platform"/>
            <consortium name="The Broad Institute Genome Sequencing Center for Infectious Disease"/>
            <person name="Wu L."/>
            <person name="Ma J."/>
        </authorList>
    </citation>
    <scope>NUCLEOTIDE SEQUENCE [LARGE SCALE GENOMIC DNA]</scope>
    <source>
        <strain evidence="3">CGMCC 4.5798</strain>
    </source>
</reference>
<dbReference type="EMBL" id="JBHSMZ010000024">
    <property type="protein sequence ID" value="MFC5551531.1"/>
    <property type="molecule type" value="Genomic_DNA"/>
</dbReference>
<protein>
    <recommendedName>
        <fullName evidence="4">Pilus assembly protein</fullName>
    </recommendedName>
</protein>
<keyword evidence="1" id="KW-0472">Membrane</keyword>
<evidence type="ECO:0000313" key="2">
    <source>
        <dbReference type="EMBL" id="MFC5551531.1"/>
    </source>
</evidence>
<evidence type="ECO:0000256" key="1">
    <source>
        <dbReference type="SAM" id="Phobius"/>
    </source>
</evidence>
<organism evidence="2 3">
    <name type="scientific">Massilia aerilata</name>
    <dbReference type="NCBI Taxonomy" id="453817"/>
    <lineage>
        <taxon>Bacteria</taxon>
        <taxon>Pseudomonadati</taxon>
        <taxon>Pseudomonadota</taxon>
        <taxon>Betaproteobacteria</taxon>
        <taxon>Burkholderiales</taxon>
        <taxon>Oxalobacteraceae</taxon>
        <taxon>Telluria group</taxon>
        <taxon>Massilia</taxon>
    </lineage>
</organism>
<evidence type="ECO:0000313" key="3">
    <source>
        <dbReference type="Proteomes" id="UP001596086"/>
    </source>
</evidence>
<accession>A0ABW0S3J1</accession>
<comment type="caution">
    <text evidence="2">The sequence shown here is derived from an EMBL/GenBank/DDBJ whole genome shotgun (WGS) entry which is preliminary data.</text>
</comment>
<gene>
    <name evidence="2" type="ORF">ACFPO9_23695</name>
</gene>
<feature type="transmembrane region" description="Helical" evidence="1">
    <location>
        <begin position="12"/>
        <end position="36"/>
    </location>
</feature>